<dbReference type="SUPFAM" id="SSF51998">
    <property type="entry name" value="PFL-like glycyl radical enzymes"/>
    <property type="match status" value="1"/>
</dbReference>
<sequence>MTTETLERQSIAKEEATDLSVFVRTSADDISGWDRQKIVEALVRETGIKAAIANIIGVEVEKQIESLELKNITAPLIRELVDIKLLEYGFEDARRKHTRLGSPVYDVKKIIFHKNKENANTSHSPGATNLTLAENIKKEFALLNVFSPDVADAHMIGDIHLHDLGFVDRPYCSGQSVEYIKKFGLNLPDANFTFAPPEDAEELISQLVHFSVALHGHFAGAIGWDAVNLFIAPYLVGLDSAAIKKLAKKLITDFATIAISQGGQGLFSDLNIYYEVPKHFEETDAIGHQGRYTGKKYKEYKKEAQIFAKAMFEVYKEGDAAGRPFFFPKPLVHITEKFFTEEGHDNFLRLISEVAAEKGNTYFVFDRGETAKISECCRLSFKLEKSDLDDAKEPWRMRYSAIQNTTLNLPRIAYRSNGDTDTLFDLISKQIALCAKAHKQKRAFIESLLNEGADGPLSMLAINRDGEKYLRMRRVTHLIGILGLNEMVEYHMGKELHEDKEALKLGLKIISHMKIKCEELSTEYGMHFVLEQTPAESTAYRFAKLDIKHFPKEAHRVVKGLKESGEIYYSNSTYFNISLQQNPIDKVKLEGLFHPLIDAGALTHIWLGESKPNSESIANFIVKTFRETQNSQIAFSPEFTACNDCGKTSRGLKDHCPSCSSPNIEGITRITGYYSRIQGWNKGKTGELKERHRTATVNS</sequence>
<dbReference type="AlphaFoldDB" id="A0A1F4SNR9"/>
<dbReference type="GO" id="GO:0031250">
    <property type="term" value="C:anaerobic ribonucleoside-triphosphate reductase complex"/>
    <property type="evidence" value="ECO:0007669"/>
    <property type="project" value="TreeGrafter"/>
</dbReference>
<organism evidence="1 2">
    <name type="scientific">candidate division WOR-1 bacterium RIFOXYB2_FULL_37_13</name>
    <dbReference type="NCBI Taxonomy" id="1802579"/>
    <lineage>
        <taxon>Bacteria</taxon>
        <taxon>Bacillati</taxon>
        <taxon>Saganbacteria</taxon>
    </lineage>
</organism>
<name>A0A1F4SNR9_UNCSA</name>
<gene>
    <name evidence="1" type="ORF">A2310_07110</name>
</gene>
<dbReference type="GO" id="GO:0009265">
    <property type="term" value="P:2'-deoxyribonucleotide biosynthetic process"/>
    <property type="evidence" value="ECO:0007669"/>
    <property type="project" value="TreeGrafter"/>
</dbReference>
<dbReference type="GO" id="GO:0004748">
    <property type="term" value="F:ribonucleoside-diphosphate reductase activity, thioredoxin disulfide as acceptor"/>
    <property type="evidence" value="ECO:0007669"/>
    <property type="project" value="TreeGrafter"/>
</dbReference>
<protein>
    <submittedName>
        <fullName evidence="1">Anaerobic ribonucleoside-triphosphate reductase</fullName>
    </submittedName>
</protein>
<dbReference type="GO" id="GO:0008998">
    <property type="term" value="F:ribonucleoside-triphosphate reductase (thioredoxin) activity"/>
    <property type="evidence" value="ECO:0007669"/>
    <property type="project" value="InterPro"/>
</dbReference>
<evidence type="ECO:0000313" key="1">
    <source>
        <dbReference type="EMBL" id="OGC22049.1"/>
    </source>
</evidence>
<dbReference type="PANTHER" id="PTHR21075:SF0">
    <property type="entry name" value="ANAEROBIC RIBONUCLEOSIDE-TRIPHOSPHATE REDUCTASE"/>
    <property type="match status" value="1"/>
</dbReference>
<dbReference type="GO" id="GO:0006260">
    <property type="term" value="P:DNA replication"/>
    <property type="evidence" value="ECO:0007669"/>
    <property type="project" value="InterPro"/>
</dbReference>
<dbReference type="InterPro" id="IPR012833">
    <property type="entry name" value="NrdD"/>
</dbReference>
<dbReference type="Proteomes" id="UP000178417">
    <property type="component" value="Unassembled WGS sequence"/>
</dbReference>
<dbReference type="PANTHER" id="PTHR21075">
    <property type="entry name" value="ANAEROBIC RIBONUCLEOSIDE-TRIPHOSPHATE REDUCTASE"/>
    <property type="match status" value="1"/>
</dbReference>
<dbReference type="NCBIfam" id="TIGR02487">
    <property type="entry name" value="NrdD"/>
    <property type="match status" value="1"/>
</dbReference>
<dbReference type="Pfam" id="PF13597">
    <property type="entry name" value="NRDD"/>
    <property type="match status" value="1"/>
</dbReference>
<dbReference type="STRING" id="1802579.A2310_07110"/>
<reference evidence="1 2" key="1">
    <citation type="journal article" date="2016" name="Nat. Commun.">
        <title>Thousands of microbial genomes shed light on interconnected biogeochemical processes in an aquifer system.</title>
        <authorList>
            <person name="Anantharaman K."/>
            <person name="Brown C.T."/>
            <person name="Hug L.A."/>
            <person name="Sharon I."/>
            <person name="Castelle C.J."/>
            <person name="Probst A.J."/>
            <person name="Thomas B.C."/>
            <person name="Singh A."/>
            <person name="Wilkins M.J."/>
            <person name="Karaoz U."/>
            <person name="Brodie E.L."/>
            <person name="Williams K.H."/>
            <person name="Hubbard S.S."/>
            <person name="Banfield J.F."/>
        </authorList>
    </citation>
    <scope>NUCLEOTIDE SEQUENCE [LARGE SCALE GENOMIC DNA]</scope>
</reference>
<evidence type="ECO:0000313" key="2">
    <source>
        <dbReference type="Proteomes" id="UP000178417"/>
    </source>
</evidence>
<accession>A0A1F4SNR9</accession>
<dbReference type="EMBL" id="MEUB01000033">
    <property type="protein sequence ID" value="OGC22049.1"/>
    <property type="molecule type" value="Genomic_DNA"/>
</dbReference>
<comment type="caution">
    <text evidence="1">The sequence shown here is derived from an EMBL/GenBank/DDBJ whole genome shotgun (WGS) entry which is preliminary data.</text>
</comment>
<proteinExistence type="predicted"/>
<dbReference type="Gene3D" id="3.20.70.20">
    <property type="match status" value="1"/>
</dbReference>